<dbReference type="InterPro" id="IPR046742">
    <property type="entry name" value="DUF6792"/>
</dbReference>
<evidence type="ECO:0000259" key="1">
    <source>
        <dbReference type="Pfam" id="PF20591"/>
    </source>
</evidence>
<dbReference type="STRING" id="1246626.BleG1_3517"/>
<feature type="domain" description="DUF6792" evidence="1">
    <location>
        <begin position="18"/>
        <end position="231"/>
    </location>
</feature>
<sequence length="573" mass="64339">MSSVFDDEMVQMRITDLEYKFPEMTDEEIIEAIERIYLEEMGRPIDTKMNIGRMDGNFESSDAKGTAIVLANKGNSDEVNEVVFISRGSVSTEDWVDNLFSIGVGTGGAQYARDTKNFLDTITEQHDIEREVPVYALAHSKGHNTVAAIQLKDAYFTEVNTFNGAQSNAIQQIHYDNGFRLAIGREFNIQDLDDESVQSIPPAELEAFAKEYYKDKESSIHQTRSKSDFLYALDSFPWMFAVGNVTTYRTDHENKGFVGAVEAIPQEELQALLDFLAPYGHVYGDEGVAGVMDEAFSDALTYYKDHPNADPLDFDTMKSTVSVLVDELETAGYLSEEDASQLRWELQIFLTGTEGIYMRIHEGEGTSISRLVEDAIFTGVSYKLMMENQIASINTLFEGVAKSAEAHHKLEALMNEIAEGKSYHGGDLYLEGSAGGDEIKLNLSKTLDAYEAVQKVLDQQDTLLERYLAMMEHEYIDFYQHKKKQLASKMSVMESNYRSYQHLLPSSYGGLITNLHFRESFLPLEGAPLEGVASLVKQNRESIGEKAEAMRQAVEEMFDVDYNVAGMFTYLSG</sequence>
<dbReference type="Pfam" id="PF20591">
    <property type="entry name" value="DUF6792"/>
    <property type="match status" value="1"/>
</dbReference>
<gene>
    <name evidence="2" type="ORF">BleG1_3517</name>
</gene>
<dbReference type="HOGENOM" id="CLU_475433_0_0_9"/>
<dbReference type="PATRIC" id="fig|1246626.3.peg.3506"/>
<dbReference type="EMBL" id="CP003923">
    <property type="protein sequence ID" value="AIC96064.1"/>
    <property type="molecule type" value="Genomic_DNA"/>
</dbReference>
<evidence type="ECO:0000313" key="2">
    <source>
        <dbReference type="EMBL" id="AIC96064.1"/>
    </source>
</evidence>
<organism evidence="2 3">
    <name type="scientific">Shouchella lehensis G1</name>
    <dbReference type="NCBI Taxonomy" id="1246626"/>
    <lineage>
        <taxon>Bacteria</taxon>
        <taxon>Bacillati</taxon>
        <taxon>Bacillota</taxon>
        <taxon>Bacilli</taxon>
        <taxon>Bacillales</taxon>
        <taxon>Bacillaceae</taxon>
        <taxon>Shouchella</taxon>
    </lineage>
</organism>
<evidence type="ECO:0000313" key="3">
    <source>
        <dbReference type="Proteomes" id="UP000027142"/>
    </source>
</evidence>
<proteinExistence type="predicted"/>
<reference evidence="2 3" key="1">
    <citation type="journal article" date="2014" name="Gene">
        <title>A comparative genomic analysis of the alkalitolerant soil bacterium Bacillus lehensis G1.</title>
        <authorList>
            <person name="Noor Y.M."/>
            <person name="Samsulrizal N.H."/>
            <person name="Jema'on N.A."/>
            <person name="Low K.O."/>
            <person name="Ramli A.N."/>
            <person name="Alias N.I."/>
            <person name="Damis S.I."/>
            <person name="Fuzi S.F."/>
            <person name="Isa M.N."/>
            <person name="Murad A.M."/>
            <person name="Raih M.F."/>
            <person name="Bakar F.D."/>
            <person name="Najimudin N."/>
            <person name="Mahadi N.M."/>
            <person name="Illias R.M."/>
        </authorList>
    </citation>
    <scope>NUCLEOTIDE SEQUENCE [LARGE SCALE GENOMIC DNA]</scope>
    <source>
        <strain evidence="2 3">G1</strain>
    </source>
</reference>
<protein>
    <recommendedName>
        <fullName evidence="1">DUF6792 domain-containing protein</fullName>
    </recommendedName>
</protein>
<dbReference type="AlphaFoldDB" id="A0A060M7L9"/>
<keyword evidence="3" id="KW-1185">Reference proteome</keyword>
<name>A0A060M7L9_9BACI</name>
<dbReference type="Proteomes" id="UP000027142">
    <property type="component" value="Chromosome"/>
</dbReference>
<dbReference type="eggNOG" id="ENOG502Z93A">
    <property type="taxonomic scope" value="Bacteria"/>
</dbReference>
<accession>A0A060M7L9</accession>
<dbReference type="OrthoDB" id="2712710at2"/>
<dbReference type="KEGG" id="ble:BleG1_3517"/>
<dbReference type="RefSeq" id="WP_038483658.1">
    <property type="nucleotide sequence ID" value="NZ_CP003923.1"/>
</dbReference>